<dbReference type="Gene3D" id="3.40.1360.10">
    <property type="match status" value="1"/>
</dbReference>
<keyword evidence="7" id="KW-0479">Metal-binding</keyword>
<dbReference type="InterPro" id="IPR002694">
    <property type="entry name" value="Znf_CHC2"/>
</dbReference>
<dbReference type="AlphaFoldDB" id="A0A0F9XIQ9"/>
<keyword evidence="5" id="KW-0548">Nucleotidyltransferase</keyword>
<evidence type="ECO:0000256" key="6">
    <source>
        <dbReference type="ARBA" id="ARBA00022705"/>
    </source>
</evidence>
<evidence type="ECO:0000256" key="1">
    <source>
        <dbReference type="ARBA" id="ARBA00001947"/>
    </source>
</evidence>
<keyword evidence="13" id="KW-0175">Coiled coil</keyword>
<dbReference type="FunFam" id="3.90.580.10:FF:000001">
    <property type="entry name" value="DNA primase"/>
    <property type="match status" value="1"/>
</dbReference>
<evidence type="ECO:0000256" key="9">
    <source>
        <dbReference type="ARBA" id="ARBA00022833"/>
    </source>
</evidence>
<dbReference type="GO" id="GO:0003677">
    <property type="term" value="F:DNA binding"/>
    <property type="evidence" value="ECO:0007669"/>
    <property type="project" value="UniProtKB-KW"/>
</dbReference>
<proteinExistence type="inferred from homology"/>
<evidence type="ECO:0000259" key="14">
    <source>
        <dbReference type="PROSITE" id="PS50880"/>
    </source>
</evidence>
<evidence type="ECO:0000313" key="15">
    <source>
        <dbReference type="EMBL" id="KKN91828.1"/>
    </source>
</evidence>
<keyword evidence="10" id="KW-0460">Magnesium</keyword>
<evidence type="ECO:0000256" key="12">
    <source>
        <dbReference type="ARBA" id="ARBA00023163"/>
    </source>
</evidence>
<dbReference type="InterPro" id="IPR036977">
    <property type="entry name" value="DNA_primase_Znf_CHC2"/>
</dbReference>
<dbReference type="InterPro" id="IPR050219">
    <property type="entry name" value="DnaG_primase"/>
</dbReference>
<keyword evidence="3" id="KW-0639">Primosome</keyword>
<dbReference type="InterPro" id="IPR006171">
    <property type="entry name" value="TOPRIM_dom"/>
</dbReference>
<dbReference type="GO" id="GO:0006269">
    <property type="term" value="P:DNA replication, synthesis of primer"/>
    <property type="evidence" value="ECO:0007669"/>
    <property type="project" value="UniProtKB-KW"/>
</dbReference>
<dbReference type="InterPro" id="IPR030846">
    <property type="entry name" value="DnaG_bac"/>
</dbReference>
<comment type="cofactor">
    <cofactor evidence="1">
        <name>Zn(2+)</name>
        <dbReference type="ChEBI" id="CHEBI:29105"/>
    </cofactor>
</comment>
<dbReference type="Pfam" id="PF01807">
    <property type="entry name" value="Zn_ribbon_DnaG"/>
    <property type="match status" value="1"/>
</dbReference>
<dbReference type="Pfam" id="PF10410">
    <property type="entry name" value="DnaB_bind"/>
    <property type="match status" value="1"/>
</dbReference>
<dbReference type="Gene3D" id="3.90.580.10">
    <property type="entry name" value="Zinc finger, CHC2-type domain"/>
    <property type="match status" value="1"/>
</dbReference>
<gene>
    <name evidence="15" type="ORF">LCGC14_0215030</name>
</gene>
<evidence type="ECO:0000256" key="13">
    <source>
        <dbReference type="SAM" id="Coils"/>
    </source>
</evidence>
<evidence type="ECO:0000256" key="7">
    <source>
        <dbReference type="ARBA" id="ARBA00022723"/>
    </source>
</evidence>
<keyword evidence="9" id="KW-0862">Zinc</keyword>
<evidence type="ECO:0000256" key="8">
    <source>
        <dbReference type="ARBA" id="ARBA00022771"/>
    </source>
</evidence>
<dbReference type="PIRSF" id="PIRSF002811">
    <property type="entry name" value="DnaG"/>
    <property type="match status" value="1"/>
</dbReference>
<dbReference type="InterPro" id="IPR037068">
    <property type="entry name" value="DNA_primase_core_N_sf"/>
</dbReference>
<keyword evidence="11" id="KW-0238">DNA-binding</keyword>
<dbReference type="GO" id="GO:0000428">
    <property type="term" value="C:DNA-directed RNA polymerase complex"/>
    <property type="evidence" value="ECO:0007669"/>
    <property type="project" value="UniProtKB-KW"/>
</dbReference>
<reference evidence="15" key="1">
    <citation type="journal article" date="2015" name="Nature">
        <title>Complex archaea that bridge the gap between prokaryotes and eukaryotes.</title>
        <authorList>
            <person name="Spang A."/>
            <person name="Saw J.H."/>
            <person name="Jorgensen S.L."/>
            <person name="Zaremba-Niedzwiedzka K."/>
            <person name="Martijn J."/>
            <person name="Lind A.E."/>
            <person name="van Eijk R."/>
            <person name="Schleper C."/>
            <person name="Guy L."/>
            <person name="Ettema T.J."/>
        </authorList>
    </citation>
    <scope>NUCLEOTIDE SEQUENCE</scope>
</reference>
<comment type="caution">
    <text evidence="15">The sequence shown here is derived from an EMBL/GenBank/DDBJ whole genome shotgun (WGS) entry which is preliminary data.</text>
</comment>
<name>A0A0F9XIQ9_9ZZZZ</name>
<dbReference type="PANTHER" id="PTHR30313">
    <property type="entry name" value="DNA PRIMASE"/>
    <property type="match status" value="1"/>
</dbReference>
<accession>A0A0F9XIQ9</accession>
<organism evidence="15">
    <name type="scientific">marine sediment metagenome</name>
    <dbReference type="NCBI Taxonomy" id="412755"/>
    <lineage>
        <taxon>unclassified sequences</taxon>
        <taxon>metagenomes</taxon>
        <taxon>ecological metagenomes</taxon>
    </lineage>
</organism>
<keyword evidence="4" id="KW-0808">Transferase</keyword>
<keyword evidence="2" id="KW-0240">DNA-directed RNA polymerase</keyword>
<dbReference type="CDD" id="cd03364">
    <property type="entry name" value="TOPRIM_DnaG_primases"/>
    <property type="match status" value="1"/>
</dbReference>
<dbReference type="NCBIfam" id="TIGR01391">
    <property type="entry name" value="dnaG"/>
    <property type="match status" value="1"/>
</dbReference>
<dbReference type="Pfam" id="PF13155">
    <property type="entry name" value="Toprim_2"/>
    <property type="match status" value="1"/>
</dbReference>
<dbReference type="PROSITE" id="PS50880">
    <property type="entry name" value="TOPRIM"/>
    <property type="match status" value="1"/>
</dbReference>
<dbReference type="GO" id="GO:0003899">
    <property type="term" value="F:DNA-directed RNA polymerase activity"/>
    <property type="evidence" value="ECO:0007669"/>
    <property type="project" value="InterPro"/>
</dbReference>
<evidence type="ECO:0000256" key="3">
    <source>
        <dbReference type="ARBA" id="ARBA00022515"/>
    </source>
</evidence>
<dbReference type="GO" id="GO:0005737">
    <property type="term" value="C:cytoplasm"/>
    <property type="evidence" value="ECO:0007669"/>
    <property type="project" value="TreeGrafter"/>
</dbReference>
<sequence length="605" mass="68973">MLSSPIDEIKNRLDIVEVIQGYIRLQKAGANFRALCPFHSEKKPSLFVSPARQIWHCFGCAKGGNIFQFVMEIEGVEFGDALRILAQKAGVELKRQDPKLKTERQRLYEIVELATKFFEKQLIDSKTGKDAEKYLLKRGVNEGSIKKWRLGYAPDTWQGLSDFLVSRGYHREEIVKTGLAIKKENTGGDSGEIRENLRNTYDRFRGRIIFPIFDLNSQIVGFGSRIVNVEQRNHSSGFVSSEIAKYVNTPITLLYDKSRILYGLDKARVAIRRNDSCILVEGYIDAILSHQAGQENTAATSGTALTPYQLKILRRYSENLLTAFDMDIAGDTATKRGINLAQNQGFSVKVIVMPKGEDPADVISKDPKKWEKLIGKARAVVDFYFETAFSSVLDKGEDLTPEAKKEISKILLPILKRIPNKIEQSHWIQQLARRLQVKEEDIVEEMNKTSSQRIDAVQGDKEFTSEIKKEPKSRKEMLEENIAAIVLKHPEKLNLIKPNIISYFSSGIKEIVTALKKNPDGNIEGKISPDFMDLYNYLSLKSEIEEIEDTDEEIKICSRELRFLEKKNKLNLLGQEVKRAEEKKDFKKVNTLIKKFNKLSQELTD</sequence>
<evidence type="ECO:0000256" key="11">
    <source>
        <dbReference type="ARBA" id="ARBA00023125"/>
    </source>
</evidence>
<protein>
    <recommendedName>
        <fullName evidence="14">Toprim domain-containing protein</fullName>
    </recommendedName>
</protein>
<dbReference type="PANTHER" id="PTHR30313:SF2">
    <property type="entry name" value="DNA PRIMASE"/>
    <property type="match status" value="1"/>
</dbReference>
<feature type="domain" description="Toprim" evidence="14">
    <location>
        <begin position="275"/>
        <end position="356"/>
    </location>
</feature>
<feature type="coiled-coil region" evidence="13">
    <location>
        <begin position="540"/>
        <end position="590"/>
    </location>
</feature>
<dbReference type="EMBL" id="LAZR01000100">
    <property type="protein sequence ID" value="KKN91828.1"/>
    <property type="molecule type" value="Genomic_DNA"/>
</dbReference>
<dbReference type="SMART" id="SM00493">
    <property type="entry name" value="TOPRIM"/>
    <property type="match status" value="1"/>
</dbReference>
<dbReference type="InterPro" id="IPR034151">
    <property type="entry name" value="TOPRIM_DnaG_bac"/>
</dbReference>
<dbReference type="InterPro" id="IPR013264">
    <property type="entry name" value="DNAG_N"/>
</dbReference>
<dbReference type="Gene3D" id="3.90.980.10">
    <property type="entry name" value="DNA primase, catalytic core, N-terminal domain"/>
    <property type="match status" value="1"/>
</dbReference>
<dbReference type="HAMAP" id="MF_00974">
    <property type="entry name" value="DNA_primase_DnaG"/>
    <property type="match status" value="1"/>
</dbReference>
<dbReference type="SUPFAM" id="SSF57783">
    <property type="entry name" value="Zinc beta-ribbon"/>
    <property type="match status" value="1"/>
</dbReference>
<evidence type="ECO:0000256" key="2">
    <source>
        <dbReference type="ARBA" id="ARBA00022478"/>
    </source>
</evidence>
<keyword evidence="12" id="KW-0804">Transcription</keyword>
<dbReference type="SMART" id="SM00400">
    <property type="entry name" value="ZnF_CHCC"/>
    <property type="match status" value="1"/>
</dbReference>
<dbReference type="SUPFAM" id="SSF56731">
    <property type="entry name" value="DNA primase core"/>
    <property type="match status" value="1"/>
</dbReference>
<dbReference type="InterPro" id="IPR006295">
    <property type="entry name" value="DNA_primase_DnaG"/>
</dbReference>
<dbReference type="GO" id="GO:0008270">
    <property type="term" value="F:zinc ion binding"/>
    <property type="evidence" value="ECO:0007669"/>
    <property type="project" value="UniProtKB-KW"/>
</dbReference>
<evidence type="ECO:0000256" key="4">
    <source>
        <dbReference type="ARBA" id="ARBA00022679"/>
    </source>
</evidence>
<dbReference type="GO" id="GO:1990077">
    <property type="term" value="C:primosome complex"/>
    <property type="evidence" value="ECO:0007669"/>
    <property type="project" value="UniProtKB-KW"/>
</dbReference>
<keyword evidence="6" id="KW-0235">DNA replication</keyword>
<dbReference type="Pfam" id="PF08275">
    <property type="entry name" value="DNAG_N"/>
    <property type="match status" value="1"/>
</dbReference>
<evidence type="ECO:0000256" key="10">
    <source>
        <dbReference type="ARBA" id="ARBA00022842"/>
    </source>
</evidence>
<dbReference type="InterPro" id="IPR019475">
    <property type="entry name" value="DNA_primase_DnaB-bd"/>
</dbReference>
<evidence type="ECO:0000256" key="5">
    <source>
        <dbReference type="ARBA" id="ARBA00022695"/>
    </source>
</evidence>
<keyword evidence="8" id="KW-0863">Zinc-finger</keyword>